<feature type="compositionally biased region" description="Polar residues" evidence="1">
    <location>
        <begin position="85"/>
        <end position="96"/>
    </location>
</feature>
<accession>A0A6F8ZIT3</accession>
<dbReference type="EMBL" id="LR778114">
    <property type="protein sequence ID" value="CAB1129574.1"/>
    <property type="molecule type" value="Genomic_DNA"/>
</dbReference>
<dbReference type="KEGG" id="hfv:R50_2077"/>
<name>A0A6F8ZIT3_9FIRM</name>
<feature type="compositionally biased region" description="Low complexity" evidence="1">
    <location>
        <begin position="66"/>
        <end position="76"/>
    </location>
</feature>
<proteinExistence type="predicted"/>
<gene>
    <name evidence="2" type="ORF">R50_2077</name>
</gene>
<sequence>MGRPRSASRRMSRLSSVSLTAAENDSHCPPSVRCQISRRRSRVCASTRMAATQYGRRPAGRGSGSAGDPSSSSASASRDRITRGSLVSGSNSTPSGTRRVRSRSGKPRDPQTSPKDPTRRASSRPERSPPADPSVVDPAISVLDGRTTWRLTRRNRRSASCLGTPMPRSRSMIAAWMDCASVPSSRATSRSHRAASCRSRSRRMRWPLCHCRSHCRACALTRYARRRRLIRSTCSRHHCFAMLRIQGLGSVRRRCRSHDGRSEPPSAPHLHIPPGPNSGPASAPPAWTCGLADNRRRDHDAAVQPPRSRCRGSRDRIGEASRVRTRDAALALARAFREPVLRARFPAS</sequence>
<organism evidence="2 3">
    <name type="scientific">Candidatus Hydrogenisulfobacillus filiaventi</name>
    <dbReference type="NCBI Taxonomy" id="2707344"/>
    <lineage>
        <taxon>Bacteria</taxon>
        <taxon>Bacillati</taxon>
        <taxon>Bacillota</taxon>
        <taxon>Clostridia</taxon>
        <taxon>Eubacteriales</taxon>
        <taxon>Clostridiales Family XVII. Incertae Sedis</taxon>
        <taxon>Candidatus Hydrogenisulfobacillus</taxon>
    </lineage>
</organism>
<feature type="compositionally biased region" description="Basic and acidic residues" evidence="1">
    <location>
        <begin position="312"/>
        <end position="324"/>
    </location>
</feature>
<evidence type="ECO:0000313" key="2">
    <source>
        <dbReference type="EMBL" id="CAB1129574.1"/>
    </source>
</evidence>
<dbReference type="Proteomes" id="UP000503399">
    <property type="component" value="Chromosome"/>
</dbReference>
<evidence type="ECO:0000256" key="1">
    <source>
        <dbReference type="SAM" id="MobiDB-lite"/>
    </source>
</evidence>
<evidence type="ECO:0000313" key="3">
    <source>
        <dbReference type="Proteomes" id="UP000503399"/>
    </source>
</evidence>
<keyword evidence="3" id="KW-1185">Reference proteome</keyword>
<dbReference type="AlphaFoldDB" id="A0A6F8ZIT3"/>
<feature type="compositionally biased region" description="Basic and acidic residues" evidence="1">
    <location>
        <begin position="116"/>
        <end position="129"/>
    </location>
</feature>
<reference evidence="2 3" key="1">
    <citation type="submission" date="2020-02" db="EMBL/GenBank/DDBJ databases">
        <authorList>
            <person name="Hogendoorn C."/>
        </authorList>
    </citation>
    <scope>NUCLEOTIDE SEQUENCE [LARGE SCALE GENOMIC DNA]</scope>
    <source>
        <strain evidence="2">R501</strain>
    </source>
</reference>
<feature type="region of interest" description="Disordered" evidence="1">
    <location>
        <begin position="254"/>
        <end position="324"/>
    </location>
</feature>
<feature type="compositionally biased region" description="Pro residues" evidence="1">
    <location>
        <begin position="265"/>
        <end position="277"/>
    </location>
</feature>
<protein>
    <submittedName>
        <fullName evidence="2">Uncharacterized protein</fullName>
    </submittedName>
</protein>
<feature type="region of interest" description="Disordered" evidence="1">
    <location>
        <begin position="1"/>
        <end position="139"/>
    </location>
</feature>
<feature type="compositionally biased region" description="Basic residues" evidence="1">
    <location>
        <begin position="1"/>
        <end position="12"/>
    </location>
</feature>